<keyword evidence="3" id="KW-0217">Developmental protein</keyword>
<dbReference type="AlphaFoldDB" id="A0A6L2PLG7"/>
<dbReference type="EMBL" id="BLKM01008356">
    <property type="protein sequence ID" value="GFG33429.1"/>
    <property type="molecule type" value="Genomic_DNA"/>
</dbReference>
<evidence type="ECO:0000256" key="1">
    <source>
        <dbReference type="ARBA" id="ARBA00004123"/>
    </source>
</evidence>
<evidence type="ECO:0000256" key="8">
    <source>
        <dbReference type="RuleBase" id="RU000682"/>
    </source>
</evidence>
<dbReference type="GO" id="GO:0000122">
    <property type="term" value="P:negative regulation of transcription by RNA polymerase II"/>
    <property type="evidence" value="ECO:0007669"/>
    <property type="project" value="TreeGrafter"/>
</dbReference>
<feature type="compositionally biased region" description="Polar residues" evidence="10">
    <location>
        <begin position="1"/>
        <end position="20"/>
    </location>
</feature>
<dbReference type="InterPro" id="IPR009057">
    <property type="entry name" value="Homeodomain-like_sf"/>
</dbReference>
<dbReference type="PROSITE" id="PS00027">
    <property type="entry name" value="HOMEOBOX_1"/>
    <property type="match status" value="1"/>
</dbReference>
<proteinExistence type="inferred from homology"/>
<dbReference type="InParanoid" id="A0A6L2PLG7"/>
<feature type="region of interest" description="Disordered" evidence="10">
    <location>
        <begin position="219"/>
        <end position="258"/>
    </location>
</feature>
<dbReference type="SUPFAM" id="SSF46689">
    <property type="entry name" value="Homeodomain-like"/>
    <property type="match status" value="1"/>
</dbReference>
<name>A0A6L2PLG7_COPFO</name>
<dbReference type="GO" id="GO:0009952">
    <property type="term" value="P:anterior/posterior pattern specification"/>
    <property type="evidence" value="ECO:0007669"/>
    <property type="project" value="TreeGrafter"/>
</dbReference>
<evidence type="ECO:0000256" key="4">
    <source>
        <dbReference type="ARBA" id="ARBA00023125"/>
    </source>
</evidence>
<evidence type="ECO:0000259" key="11">
    <source>
        <dbReference type="PROSITE" id="PS50071"/>
    </source>
</evidence>
<dbReference type="Gene3D" id="1.10.10.60">
    <property type="entry name" value="Homeodomain-like"/>
    <property type="match status" value="1"/>
</dbReference>
<dbReference type="SMART" id="SM00389">
    <property type="entry name" value="HOX"/>
    <property type="match status" value="1"/>
</dbReference>
<evidence type="ECO:0000256" key="9">
    <source>
        <dbReference type="RuleBase" id="RU004442"/>
    </source>
</evidence>
<dbReference type="OrthoDB" id="6159439at2759"/>
<evidence type="ECO:0000256" key="2">
    <source>
        <dbReference type="ARBA" id="ARBA00009107"/>
    </source>
</evidence>
<accession>A0A6L2PLG7</accession>
<dbReference type="Pfam" id="PF00046">
    <property type="entry name" value="Homeodomain"/>
    <property type="match status" value="1"/>
</dbReference>
<feature type="compositionally biased region" description="Polar residues" evidence="10">
    <location>
        <begin position="241"/>
        <end position="253"/>
    </location>
</feature>
<protein>
    <recommendedName>
        <fullName evidence="11">Homeobox domain-containing protein</fullName>
    </recommendedName>
</protein>
<keyword evidence="4 7" id="KW-0238">DNA-binding</keyword>
<dbReference type="CDD" id="cd00086">
    <property type="entry name" value="homeodomain"/>
    <property type="match status" value="1"/>
</dbReference>
<feature type="domain" description="Homeobox" evidence="11">
    <location>
        <begin position="361"/>
        <end position="421"/>
    </location>
</feature>
<dbReference type="GO" id="GO:0005634">
    <property type="term" value="C:nucleus"/>
    <property type="evidence" value="ECO:0007669"/>
    <property type="project" value="UniProtKB-SubCell"/>
</dbReference>
<evidence type="ECO:0000313" key="13">
    <source>
        <dbReference type="Proteomes" id="UP000502823"/>
    </source>
</evidence>
<evidence type="ECO:0000313" key="12">
    <source>
        <dbReference type="EMBL" id="GFG33429.1"/>
    </source>
</evidence>
<dbReference type="FunFam" id="1.10.10.60:FF:000193">
    <property type="entry name" value="Ultrabithorax, isoform C"/>
    <property type="match status" value="1"/>
</dbReference>
<dbReference type="GO" id="GO:0000981">
    <property type="term" value="F:DNA-binding transcription factor activity, RNA polymerase II-specific"/>
    <property type="evidence" value="ECO:0007669"/>
    <property type="project" value="InterPro"/>
</dbReference>
<dbReference type="PANTHER" id="PTHR45659:SF4">
    <property type="entry name" value="HOMEOBOX PROTEIN ABDOMINAL-A"/>
    <property type="match status" value="1"/>
</dbReference>
<dbReference type="PRINTS" id="PR00024">
    <property type="entry name" value="HOMEOBOX"/>
</dbReference>
<dbReference type="Proteomes" id="UP000502823">
    <property type="component" value="Unassembled WGS sequence"/>
</dbReference>
<comment type="similarity">
    <text evidence="2 9">Belongs to the Antp homeobox family.</text>
</comment>
<dbReference type="PROSITE" id="PS50071">
    <property type="entry name" value="HOMEOBOX_2"/>
    <property type="match status" value="1"/>
</dbReference>
<feature type="compositionally biased region" description="Low complexity" evidence="10">
    <location>
        <begin position="224"/>
        <end position="235"/>
    </location>
</feature>
<keyword evidence="5 7" id="KW-0371">Homeobox</keyword>
<evidence type="ECO:0000256" key="5">
    <source>
        <dbReference type="ARBA" id="ARBA00023155"/>
    </source>
</evidence>
<feature type="region of interest" description="Disordered" evidence="10">
    <location>
        <begin position="56"/>
        <end position="79"/>
    </location>
</feature>
<sequence>MSSSATTYFSNGTPGGSASSGPLGYWGNQNYHFYQHYAYQNGGGIVQAQFPYQQDQSTMESAETLYQPQETENPSTQVPAEDQNTVSVIDPRTKYPTNLPSISYTIVGFNQEQRARKPTSSPSSLQIGLDTRTADESFTNRYNLNSSSNSSMFQNHYEQINQELRSPPPEVRSIHIASSPSPRRADNDATFPTIGQESAVEVKKEPTSPILGMLLNRPSVPKVSPSALPPASQSAGYQDFYSPTGSASTTVPEYTNKDGSLEERRMALRHQYSIDAGTSASSRTNETEGLPSRQTFGNISPPPEQADFSPSRLENRKLPLEYMQPVIPYGDDGRDGAKLTSHIQHTNFYPWMKSYAGDMSQGPKRTRQTYTRYQTLELEKEFHFNRYLTRRRRIEIAHALCLTERQIKIWFQNRRMKAKKEIKSPMITGMSSEPCNPVADNFKQPQDTPLQVVRTTTTTLLLAKQLEHQQMLPKQSHPTHHNTATT</sequence>
<dbReference type="InterPro" id="IPR050296">
    <property type="entry name" value="Antp_homeobox"/>
</dbReference>
<feature type="DNA-binding region" description="Homeobox" evidence="7">
    <location>
        <begin position="363"/>
        <end position="422"/>
    </location>
</feature>
<dbReference type="InterPro" id="IPR020479">
    <property type="entry name" value="HD_metazoa"/>
</dbReference>
<evidence type="ECO:0000256" key="10">
    <source>
        <dbReference type="SAM" id="MobiDB-lite"/>
    </source>
</evidence>
<dbReference type="InterPro" id="IPR001356">
    <property type="entry name" value="HD"/>
</dbReference>
<feature type="region of interest" description="Disordered" evidence="10">
    <location>
        <begin position="274"/>
        <end position="310"/>
    </location>
</feature>
<keyword evidence="13" id="KW-1185">Reference proteome</keyword>
<dbReference type="PRINTS" id="PR00025">
    <property type="entry name" value="ANTENNAPEDIA"/>
</dbReference>
<evidence type="ECO:0000256" key="7">
    <source>
        <dbReference type="PROSITE-ProRule" id="PRU00108"/>
    </source>
</evidence>
<organism evidence="12 13">
    <name type="scientific">Coptotermes formosanus</name>
    <name type="common">Formosan subterranean termite</name>
    <dbReference type="NCBI Taxonomy" id="36987"/>
    <lineage>
        <taxon>Eukaryota</taxon>
        <taxon>Metazoa</taxon>
        <taxon>Ecdysozoa</taxon>
        <taxon>Arthropoda</taxon>
        <taxon>Hexapoda</taxon>
        <taxon>Insecta</taxon>
        <taxon>Pterygota</taxon>
        <taxon>Neoptera</taxon>
        <taxon>Polyneoptera</taxon>
        <taxon>Dictyoptera</taxon>
        <taxon>Blattodea</taxon>
        <taxon>Blattoidea</taxon>
        <taxon>Termitoidae</taxon>
        <taxon>Rhinotermitidae</taxon>
        <taxon>Coptotermes</taxon>
    </lineage>
</organism>
<feature type="region of interest" description="Disordered" evidence="10">
    <location>
        <begin position="1"/>
        <end position="21"/>
    </location>
</feature>
<keyword evidence="6 7" id="KW-0539">Nucleus</keyword>
<dbReference type="GO" id="GO:0000978">
    <property type="term" value="F:RNA polymerase II cis-regulatory region sequence-specific DNA binding"/>
    <property type="evidence" value="ECO:0007669"/>
    <property type="project" value="TreeGrafter"/>
</dbReference>
<evidence type="ECO:0000256" key="6">
    <source>
        <dbReference type="ARBA" id="ARBA00023242"/>
    </source>
</evidence>
<dbReference type="PANTHER" id="PTHR45659">
    <property type="entry name" value="HOMEOBOX PROTEIN HOX"/>
    <property type="match status" value="1"/>
</dbReference>
<evidence type="ECO:0000256" key="3">
    <source>
        <dbReference type="ARBA" id="ARBA00022473"/>
    </source>
</evidence>
<dbReference type="InterPro" id="IPR017970">
    <property type="entry name" value="Homeobox_CS"/>
</dbReference>
<comment type="subcellular location">
    <subcellularLocation>
        <location evidence="1 7 8">Nucleus</location>
    </subcellularLocation>
</comment>
<reference evidence="13" key="1">
    <citation type="submission" date="2020-01" db="EMBL/GenBank/DDBJ databases">
        <title>Draft genome sequence of the Termite Coptotermes fromosanus.</title>
        <authorList>
            <person name="Itakura S."/>
            <person name="Yosikawa Y."/>
            <person name="Umezawa K."/>
        </authorList>
    </citation>
    <scope>NUCLEOTIDE SEQUENCE [LARGE SCALE GENOMIC DNA]</scope>
</reference>
<comment type="caution">
    <text evidence="12">The sequence shown here is derived from an EMBL/GenBank/DDBJ whole genome shotgun (WGS) entry which is preliminary data.</text>
</comment>
<dbReference type="InterPro" id="IPR017995">
    <property type="entry name" value="Homeobox_antennapedia"/>
</dbReference>
<gene>
    <name evidence="12" type="ORF">Cfor_10023</name>
</gene>